<protein>
    <submittedName>
        <fullName evidence="7">ABC transporter ATP-binding protein</fullName>
    </submittedName>
</protein>
<dbReference type="Proteomes" id="UP000633219">
    <property type="component" value="Unassembled WGS sequence"/>
</dbReference>
<dbReference type="PANTHER" id="PTHR43820:SF4">
    <property type="entry name" value="HIGH-AFFINITY BRANCHED-CHAIN AMINO ACID TRANSPORT ATP-BINDING PROTEIN LIVF"/>
    <property type="match status" value="1"/>
</dbReference>
<dbReference type="GO" id="GO:0015658">
    <property type="term" value="F:branched-chain amino acid transmembrane transporter activity"/>
    <property type="evidence" value="ECO:0007669"/>
    <property type="project" value="TreeGrafter"/>
</dbReference>
<dbReference type="SUPFAM" id="SSF52540">
    <property type="entry name" value="P-loop containing nucleoside triphosphate hydrolases"/>
    <property type="match status" value="1"/>
</dbReference>
<keyword evidence="4 7" id="KW-0067">ATP-binding</keyword>
<dbReference type="SMART" id="SM00382">
    <property type="entry name" value="AAA"/>
    <property type="match status" value="1"/>
</dbReference>
<keyword evidence="2" id="KW-0813">Transport</keyword>
<dbReference type="CDD" id="cd03224">
    <property type="entry name" value="ABC_TM1139_LivF_branched"/>
    <property type="match status" value="1"/>
</dbReference>
<evidence type="ECO:0000256" key="3">
    <source>
        <dbReference type="ARBA" id="ARBA00022741"/>
    </source>
</evidence>
<dbReference type="EMBL" id="JAEQNC010000004">
    <property type="protein sequence ID" value="MBL0372132.1"/>
    <property type="molecule type" value="Genomic_DNA"/>
</dbReference>
<dbReference type="InterPro" id="IPR027417">
    <property type="entry name" value="P-loop_NTPase"/>
</dbReference>
<evidence type="ECO:0000259" key="6">
    <source>
        <dbReference type="PROSITE" id="PS50893"/>
    </source>
</evidence>
<dbReference type="InterPro" id="IPR003439">
    <property type="entry name" value="ABC_transporter-like_ATP-bd"/>
</dbReference>
<proteinExistence type="inferred from homology"/>
<evidence type="ECO:0000256" key="4">
    <source>
        <dbReference type="ARBA" id="ARBA00022840"/>
    </source>
</evidence>
<dbReference type="PROSITE" id="PS50893">
    <property type="entry name" value="ABC_TRANSPORTER_2"/>
    <property type="match status" value="1"/>
</dbReference>
<gene>
    <name evidence="7" type="ORF">JJB09_08830</name>
</gene>
<dbReference type="Gene3D" id="3.40.50.300">
    <property type="entry name" value="P-loop containing nucleotide triphosphate hydrolases"/>
    <property type="match status" value="1"/>
</dbReference>
<dbReference type="PANTHER" id="PTHR43820">
    <property type="entry name" value="HIGH-AFFINITY BRANCHED-CHAIN AMINO ACID TRANSPORT ATP-BINDING PROTEIN LIVF"/>
    <property type="match status" value="1"/>
</dbReference>
<dbReference type="GO" id="GO:0016887">
    <property type="term" value="F:ATP hydrolysis activity"/>
    <property type="evidence" value="ECO:0007669"/>
    <property type="project" value="InterPro"/>
</dbReference>
<dbReference type="AlphaFoldDB" id="A0A936YSY7"/>
<evidence type="ECO:0000313" key="7">
    <source>
        <dbReference type="EMBL" id="MBL0372132.1"/>
    </source>
</evidence>
<accession>A0A936YSY7</accession>
<keyword evidence="3" id="KW-0547">Nucleotide-binding</keyword>
<dbReference type="InterPro" id="IPR052156">
    <property type="entry name" value="BCAA_Transport_ATP-bd_LivF"/>
</dbReference>
<dbReference type="InterPro" id="IPR017871">
    <property type="entry name" value="ABC_transporter-like_CS"/>
</dbReference>
<name>A0A936YSY7_9HYPH</name>
<dbReference type="InterPro" id="IPR003593">
    <property type="entry name" value="AAA+_ATPase"/>
</dbReference>
<dbReference type="RefSeq" id="WP_201656218.1">
    <property type="nucleotide sequence ID" value="NZ_JAEQNC010000004.1"/>
</dbReference>
<evidence type="ECO:0000256" key="5">
    <source>
        <dbReference type="ARBA" id="ARBA00022970"/>
    </source>
</evidence>
<sequence>MLSVEGLRSSYGRIEVLHGIELSVSAGEIVTVVGANGAGKTTLLKCLSGIQPVSAGSIVFRGEALTAVPAYRRLKRGLAQSPEGRQIFTNLTVEENLRLGAYLFADEKVERDMEDAFVMFPILKQKRDQAAGGLSGGQQQMLAIARALMGRPSCLLLDEPSMGLAPILVAQIFDVVKGLRAHDVTVLLVEQNAFGALSIADRGYVMETGRITMSGPAAELIADERIRQAYLGI</sequence>
<keyword evidence="8" id="KW-1185">Reference proteome</keyword>
<dbReference type="Pfam" id="PF00005">
    <property type="entry name" value="ABC_tran"/>
    <property type="match status" value="1"/>
</dbReference>
<dbReference type="PROSITE" id="PS00211">
    <property type="entry name" value="ABC_TRANSPORTER_1"/>
    <property type="match status" value="1"/>
</dbReference>
<evidence type="ECO:0000256" key="1">
    <source>
        <dbReference type="ARBA" id="ARBA00005417"/>
    </source>
</evidence>
<reference evidence="7" key="1">
    <citation type="submission" date="2021-01" db="EMBL/GenBank/DDBJ databases">
        <title>Rhizobium sp. strain KVB221 16S ribosomal RNA gene Genome sequencing and assembly.</title>
        <authorList>
            <person name="Kang M."/>
        </authorList>
    </citation>
    <scope>NUCLEOTIDE SEQUENCE</scope>
    <source>
        <strain evidence="7">KVB221</strain>
    </source>
</reference>
<organism evidence="7 8">
    <name type="scientific">Rhizobium setariae</name>
    <dbReference type="NCBI Taxonomy" id="2801340"/>
    <lineage>
        <taxon>Bacteria</taxon>
        <taxon>Pseudomonadati</taxon>
        <taxon>Pseudomonadota</taxon>
        <taxon>Alphaproteobacteria</taxon>
        <taxon>Hyphomicrobiales</taxon>
        <taxon>Rhizobiaceae</taxon>
        <taxon>Rhizobium/Agrobacterium group</taxon>
        <taxon>Rhizobium</taxon>
    </lineage>
</organism>
<comment type="caution">
    <text evidence="7">The sequence shown here is derived from an EMBL/GenBank/DDBJ whole genome shotgun (WGS) entry which is preliminary data.</text>
</comment>
<dbReference type="GO" id="GO:0005524">
    <property type="term" value="F:ATP binding"/>
    <property type="evidence" value="ECO:0007669"/>
    <property type="project" value="UniProtKB-KW"/>
</dbReference>
<dbReference type="GO" id="GO:0015807">
    <property type="term" value="P:L-amino acid transport"/>
    <property type="evidence" value="ECO:0007669"/>
    <property type="project" value="TreeGrafter"/>
</dbReference>
<evidence type="ECO:0000313" key="8">
    <source>
        <dbReference type="Proteomes" id="UP000633219"/>
    </source>
</evidence>
<evidence type="ECO:0000256" key="2">
    <source>
        <dbReference type="ARBA" id="ARBA00022448"/>
    </source>
</evidence>
<comment type="similarity">
    <text evidence="1">Belongs to the ABC transporter superfamily.</text>
</comment>
<keyword evidence="5" id="KW-0029">Amino-acid transport</keyword>
<feature type="domain" description="ABC transporter" evidence="6">
    <location>
        <begin position="2"/>
        <end position="233"/>
    </location>
</feature>